<keyword evidence="3" id="KW-1185">Reference proteome</keyword>
<protein>
    <submittedName>
        <fullName evidence="2">Uncharacterized protein</fullName>
    </submittedName>
</protein>
<dbReference type="AlphaFoldDB" id="A0A078B0D7"/>
<name>A0A078B0D7_STYLE</name>
<gene>
    <name evidence="2" type="primary">Contig13279.g14171</name>
    <name evidence="2" type="ORF">STYLEM_16888</name>
</gene>
<dbReference type="InParanoid" id="A0A078B0D7"/>
<accession>A0A078B0D7</accession>
<feature type="compositionally biased region" description="Polar residues" evidence="1">
    <location>
        <begin position="119"/>
        <end position="136"/>
    </location>
</feature>
<dbReference type="Proteomes" id="UP000039865">
    <property type="component" value="Unassembled WGS sequence"/>
</dbReference>
<organism evidence="2 3">
    <name type="scientific">Stylonychia lemnae</name>
    <name type="common">Ciliate</name>
    <dbReference type="NCBI Taxonomy" id="5949"/>
    <lineage>
        <taxon>Eukaryota</taxon>
        <taxon>Sar</taxon>
        <taxon>Alveolata</taxon>
        <taxon>Ciliophora</taxon>
        <taxon>Intramacronucleata</taxon>
        <taxon>Spirotrichea</taxon>
        <taxon>Stichotrichia</taxon>
        <taxon>Sporadotrichida</taxon>
        <taxon>Oxytrichidae</taxon>
        <taxon>Stylonychinae</taxon>
        <taxon>Stylonychia</taxon>
    </lineage>
</organism>
<dbReference type="EMBL" id="CCKQ01015924">
    <property type="protein sequence ID" value="CDW87776.1"/>
    <property type="molecule type" value="Genomic_DNA"/>
</dbReference>
<evidence type="ECO:0000313" key="2">
    <source>
        <dbReference type="EMBL" id="CDW87776.1"/>
    </source>
</evidence>
<reference evidence="2 3" key="1">
    <citation type="submission" date="2014-06" db="EMBL/GenBank/DDBJ databases">
        <authorList>
            <person name="Swart Estienne"/>
        </authorList>
    </citation>
    <scope>NUCLEOTIDE SEQUENCE [LARGE SCALE GENOMIC DNA]</scope>
    <source>
        <strain evidence="2 3">130c</strain>
    </source>
</reference>
<evidence type="ECO:0000256" key="1">
    <source>
        <dbReference type="SAM" id="MobiDB-lite"/>
    </source>
</evidence>
<proteinExistence type="predicted"/>
<evidence type="ECO:0000313" key="3">
    <source>
        <dbReference type="Proteomes" id="UP000039865"/>
    </source>
</evidence>
<feature type="region of interest" description="Disordered" evidence="1">
    <location>
        <begin position="119"/>
        <end position="148"/>
    </location>
</feature>
<sequence>MLLKFKFDKIFSKQVTINWIQNRPFAQGERLKNRNRVGKQGIQNPDVSKAVQNLPERQRFYVETDESQYILGSVQQQAKESITKQGIEFVGGKEQKITQNEILRETFELNSAKGLDYSQESQMGFKTPINQDNRILNAQDHPEDQEAG</sequence>